<sequence length="147" mass="16768">MTAINVLAAQRRRARHFCVQALYQWSMTGATPFSIEAEFRTDNDFSNVDIEYFNELLVGITERAEELDALFVPFLDRELEVLDCIERNLLRLGTFELLERIDVPAKVTLNETVSLAKKFGATDSYRYVNGVLDHVGLSLRPHELSDA</sequence>
<evidence type="ECO:0000313" key="8">
    <source>
        <dbReference type="EMBL" id="UZP74060.1"/>
    </source>
</evidence>
<keyword evidence="3 6" id="KW-0694">RNA-binding</keyword>
<protein>
    <recommendedName>
        <fullName evidence="6">Transcription antitermination protein NusB</fullName>
    </recommendedName>
    <alternativeName>
        <fullName evidence="6">Antitermination factor NusB</fullName>
    </alternativeName>
</protein>
<evidence type="ECO:0000259" key="7">
    <source>
        <dbReference type="Pfam" id="PF01029"/>
    </source>
</evidence>
<accession>A0ABY6Q694</accession>
<dbReference type="PANTHER" id="PTHR11078">
    <property type="entry name" value="N UTILIZATION SUBSTANCE PROTEIN B-RELATED"/>
    <property type="match status" value="1"/>
</dbReference>
<dbReference type="RefSeq" id="WP_279242869.1">
    <property type="nucleotide sequence ID" value="NZ_CP036501.1"/>
</dbReference>
<evidence type="ECO:0000256" key="1">
    <source>
        <dbReference type="ARBA" id="ARBA00005952"/>
    </source>
</evidence>
<comment type="function">
    <text evidence="6">Involved in transcription antitermination. Required for transcription of ribosomal RNA (rRNA) genes. Binds specifically to the boxA antiterminator sequence of the ribosomal RNA (rrn) operons.</text>
</comment>
<reference evidence="8 9" key="1">
    <citation type="submission" date="2019-02" db="EMBL/GenBank/DDBJ databases">
        <title>Halieaceae_genomes.</title>
        <authorList>
            <person name="Li S.-H."/>
        </authorList>
    </citation>
    <scope>NUCLEOTIDE SEQUENCE [LARGE SCALE GENOMIC DNA]</scope>
    <source>
        <strain evidence="8 9">JH123</strain>
    </source>
</reference>
<evidence type="ECO:0000256" key="3">
    <source>
        <dbReference type="ARBA" id="ARBA00022884"/>
    </source>
</evidence>
<dbReference type="SUPFAM" id="SSF48013">
    <property type="entry name" value="NusB-like"/>
    <property type="match status" value="1"/>
</dbReference>
<evidence type="ECO:0000256" key="5">
    <source>
        <dbReference type="ARBA" id="ARBA00023163"/>
    </source>
</evidence>
<keyword evidence="2 6" id="KW-0889">Transcription antitermination</keyword>
<dbReference type="Proteomes" id="UP001317963">
    <property type="component" value="Chromosome"/>
</dbReference>
<comment type="similarity">
    <text evidence="1 6">Belongs to the NusB family.</text>
</comment>
<keyword evidence="9" id="KW-1185">Reference proteome</keyword>
<dbReference type="InterPro" id="IPR011605">
    <property type="entry name" value="NusB_fam"/>
</dbReference>
<feature type="domain" description="NusB/RsmB/TIM44" evidence="7">
    <location>
        <begin position="12"/>
        <end position="135"/>
    </location>
</feature>
<dbReference type="HAMAP" id="MF_00073">
    <property type="entry name" value="NusB"/>
    <property type="match status" value="1"/>
</dbReference>
<dbReference type="InterPro" id="IPR006027">
    <property type="entry name" value="NusB_RsmB_TIM44"/>
</dbReference>
<evidence type="ECO:0000256" key="6">
    <source>
        <dbReference type="HAMAP-Rule" id="MF_00073"/>
    </source>
</evidence>
<dbReference type="NCBIfam" id="TIGR01951">
    <property type="entry name" value="nusB"/>
    <property type="match status" value="1"/>
</dbReference>
<organism evidence="8 9">
    <name type="scientific">Candidatus Paraluminiphilus aquimaris</name>
    <dbReference type="NCBI Taxonomy" id="2518994"/>
    <lineage>
        <taxon>Bacteria</taxon>
        <taxon>Pseudomonadati</taxon>
        <taxon>Pseudomonadota</taxon>
        <taxon>Gammaproteobacteria</taxon>
        <taxon>Cellvibrionales</taxon>
        <taxon>Halieaceae</taxon>
        <taxon>Candidatus Paraluminiphilus</taxon>
    </lineage>
</organism>
<dbReference type="Gene3D" id="1.10.940.10">
    <property type="entry name" value="NusB-like"/>
    <property type="match status" value="1"/>
</dbReference>
<dbReference type="PANTHER" id="PTHR11078:SF3">
    <property type="entry name" value="ANTITERMINATION NUSB DOMAIN-CONTAINING PROTEIN"/>
    <property type="match status" value="1"/>
</dbReference>
<evidence type="ECO:0000256" key="4">
    <source>
        <dbReference type="ARBA" id="ARBA00023015"/>
    </source>
</evidence>
<gene>
    <name evidence="6 8" type="primary">nusB</name>
    <name evidence="8" type="ORF">E0F26_04580</name>
</gene>
<keyword evidence="5 6" id="KW-0804">Transcription</keyword>
<dbReference type="Pfam" id="PF01029">
    <property type="entry name" value="NusB"/>
    <property type="match status" value="1"/>
</dbReference>
<evidence type="ECO:0000256" key="2">
    <source>
        <dbReference type="ARBA" id="ARBA00022814"/>
    </source>
</evidence>
<dbReference type="InterPro" id="IPR035926">
    <property type="entry name" value="NusB-like_sf"/>
</dbReference>
<name>A0ABY6Q694_9GAMM</name>
<dbReference type="EMBL" id="CP036501">
    <property type="protein sequence ID" value="UZP74060.1"/>
    <property type="molecule type" value="Genomic_DNA"/>
</dbReference>
<evidence type="ECO:0000313" key="9">
    <source>
        <dbReference type="Proteomes" id="UP001317963"/>
    </source>
</evidence>
<keyword evidence="4 6" id="KW-0805">Transcription regulation</keyword>
<proteinExistence type="inferred from homology"/>